<keyword evidence="8" id="KW-0046">Antibiotic resistance</keyword>
<dbReference type="InterPro" id="IPR017871">
    <property type="entry name" value="ABC_transporter-like_CS"/>
</dbReference>
<evidence type="ECO:0000256" key="1">
    <source>
        <dbReference type="ARBA" id="ARBA00004413"/>
    </source>
</evidence>
<name>A0A8J3VTE0_9ACTN</name>
<dbReference type="InterPro" id="IPR025302">
    <property type="entry name" value="DrrA1/2-like_C"/>
</dbReference>
<dbReference type="InterPro" id="IPR005894">
    <property type="entry name" value="DrrA"/>
</dbReference>
<dbReference type="PANTHER" id="PTHR42711:SF19">
    <property type="entry name" value="DOXORUBICIN RESISTANCE ATP-BINDING PROTEIN DRRA"/>
    <property type="match status" value="1"/>
</dbReference>
<keyword evidence="5 11" id="KW-0067">ATP-binding</keyword>
<comment type="subcellular location">
    <subcellularLocation>
        <location evidence="1">Cell membrane</location>
        <topology evidence="1">Peripheral membrane protein</topology>
        <orientation evidence="1">Cytoplasmic side</orientation>
    </subcellularLocation>
</comment>
<dbReference type="SUPFAM" id="SSF52540">
    <property type="entry name" value="P-loop containing nucleoside triphosphate hydrolases"/>
    <property type="match status" value="1"/>
</dbReference>
<dbReference type="InterPro" id="IPR050763">
    <property type="entry name" value="ABC_transporter_ATP-binding"/>
</dbReference>
<gene>
    <name evidence="11" type="ORF">Raf01_55700</name>
</gene>
<evidence type="ECO:0000256" key="9">
    <source>
        <dbReference type="ARBA" id="ARBA00049985"/>
    </source>
</evidence>
<dbReference type="GO" id="GO:0005886">
    <property type="term" value="C:plasma membrane"/>
    <property type="evidence" value="ECO:0007669"/>
    <property type="project" value="UniProtKB-SubCell"/>
</dbReference>
<dbReference type="RefSeq" id="WP_203920959.1">
    <property type="nucleotide sequence ID" value="NZ_BONZ01000054.1"/>
</dbReference>
<dbReference type="GO" id="GO:1900753">
    <property type="term" value="P:doxorubicin transport"/>
    <property type="evidence" value="ECO:0007669"/>
    <property type="project" value="InterPro"/>
</dbReference>
<reference evidence="11" key="1">
    <citation type="submission" date="2021-01" db="EMBL/GenBank/DDBJ databases">
        <title>Whole genome shotgun sequence of Rugosimonospora africana NBRC 104875.</title>
        <authorList>
            <person name="Komaki H."/>
            <person name="Tamura T."/>
        </authorList>
    </citation>
    <scope>NUCLEOTIDE SEQUENCE</scope>
    <source>
        <strain evidence="11">NBRC 104875</strain>
    </source>
</reference>
<keyword evidence="6" id="KW-1278">Translocase</keyword>
<evidence type="ECO:0000256" key="7">
    <source>
        <dbReference type="ARBA" id="ARBA00023136"/>
    </source>
</evidence>
<dbReference type="PROSITE" id="PS50893">
    <property type="entry name" value="ABC_TRANSPORTER_2"/>
    <property type="match status" value="1"/>
</dbReference>
<dbReference type="Pfam" id="PF13732">
    <property type="entry name" value="DrrA1-3_C"/>
    <property type="match status" value="1"/>
</dbReference>
<evidence type="ECO:0000259" key="10">
    <source>
        <dbReference type="PROSITE" id="PS50893"/>
    </source>
</evidence>
<dbReference type="PANTHER" id="PTHR42711">
    <property type="entry name" value="ABC TRANSPORTER ATP-BINDING PROTEIN"/>
    <property type="match status" value="1"/>
</dbReference>
<feature type="domain" description="ABC transporter" evidence="10">
    <location>
        <begin position="21"/>
        <end position="251"/>
    </location>
</feature>
<sequence>MNTTTTYRQATGAAFARPAAITATGLRKSYGDQLVLNGLDLTVTAGTVFALLGPNGAGKTTTVRILSTLIEADGGQAQVGGHDLAQDPGGVRASIGVTGQFSAVDGLLTGRENLILMADLHHLGRGEGRRRADALLERFDLVEAAKKPISTYSGGMRRRLDLAMTLIAGPRLIFLDEPTTGLDPRSRRELWEIIRGLVADGVTIFLTTQYLEEADQLADRIAVLDQGKLVAEGTAAELKRLIPGGHVRLRFADAPRLEAAARILEVTSRDDDALTLQIPSDGGVASLQSLLDQLRAEAISVEELSVHTPDLDDVFLTLTGKRSNPATDKEISA</sequence>
<dbReference type="NCBIfam" id="TIGR01188">
    <property type="entry name" value="drrA"/>
    <property type="match status" value="1"/>
</dbReference>
<dbReference type="Proteomes" id="UP000642748">
    <property type="component" value="Unassembled WGS sequence"/>
</dbReference>
<dbReference type="GO" id="GO:0016887">
    <property type="term" value="F:ATP hydrolysis activity"/>
    <property type="evidence" value="ECO:0007669"/>
    <property type="project" value="InterPro"/>
</dbReference>
<dbReference type="InterPro" id="IPR003439">
    <property type="entry name" value="ABC_transporter-like_ATP-bd"/>
</dbReference>
<evidence type="ECO:0000313" key="12">
    <source>
        <dbReference type="Proteomes" id="UP000642748"/>
    </source>
</evidence>
<proteinExistence type="inferred from homology"/>
<organism evidence="11 12">
    <name type="scientific">Rugosimonospora africana</name>
    <dbReference type="NCBI Taxonomy" id="556532"/>
    <lineage>
        <taxon>Bacteria</taxon>
        <taxon>Bacillati</taxon>
        <taxon>Actinomycetota</taxon>
        <taxon>Actinomycetes</taxon>
        <taxon>Micromonosporales</taxon>
        <taxon>Micromonosporaceae</taxon>
        <taxon>Rugosimonospora</taxon>
    </lineage>
</organism>
<evidence type="ECO:0000313" key="11">
    <source>
        <dbReference type="EMBL" id="GIH17398.1"/>
    </source>
</evidence>
<evidence type="ECO:0000256" key="3">
    <source>
        <dbReference type="ARBA" id="ARBA00022475"/>
    </source>
</evidence>
<keyword evidence="7" id="KW-0472">Membrane</keyword>
<keyword evidence="3" id="KW-1003">Cell membrane</keyword>
<dbReference type="InterPro" id="IPR003593">
    <property type="entry name" value="AAA+_ATPase"/>
</dbReference>
<evidence type="ECO:0000256" key="2">
    <source>
        <dbReference type="ARBA" id="ARBA00022448"/>
    </source>
</evidence>
<dbReference type="SMART" id="SM00382">
    <property type="entry name" value="AAA"/>
    <property type="match status" value="1"/>
</dbReference>
<dbReference type="AlphaFoldDB" id="A0A8J3VTE0"/>
<comment type="similarity">
    <text evidence="9">Belongs to the ABC transporter superfamily. Drug exporter-1 (DrugE1) (TC 3.A.1.105) family.</text>
</comment>
<dbReference type="Pfam" id="PF00005">
    <property type="entry name" value="ABC_tran"/>
    <property type="match status" value="1"/>
</dbReference>
<protein>
    <submittedName>
        <fullName evidence="11">Daunorubicin resistance protein DrrA family ABC transporter ATP-binding protein</fullName>
    </submittedName>
</protein>
<dbReference type="PROSITE" id="PS00211">
    <property type="entry name" value="ABC_TRANSPORTER_1"/>
    <property type="match status" value="1"/>
</dbReference>
<accession>A0A8J3VTE0</accession>
<dbReference type="GO" id="GO:0046677">
    <property type="term" value="P:response to antibiotic"/>
    <property type="evidence" value="ECO:0007669"/>
    <property type="project" value="UniProtKB-KW"/>
</dbReference>
<dbReference type="GO" id="GO:0005524">
    <property type="term" value="F:ATP binding"/>
    <property type="evidence" value="ECO:0007669"/>
    <property type="project" value="UniProtKB-KW"/>
</dbReference>
<evidence type="ECO:0000256" key="5">
    <source>
        <dbReference type="ARBA" id="ARBA00022840"/>
    </source>
</evidence>
<dbReference type="EMBL" id="BONZ01000054">
    <property type="protein sequence ID" value="GIH17398.1"/>
    <property type="molecule type" value="Genomic_DNA"/>
</dbReference>
<keyword evidence="4" id="KW-0547">Nucleotide-binding</keyword>
<evidence type="ECO:0000256" key="8">
    <source>
        <dbReference type="ARBA" id="ARBA00023251"/>
    </source>
</evidence>
<keyword evidence="12" id="KW-1185">Reference proteome</keyword>
<evidence type="ECO:0000256" key="6">
    <source>
        <dbReference type="ARBA" id="ARBA00022967"/>
    </source>
</evidence>
<dbReference type="InterPro" id="IPR027417">
    <property type="entry name" value="P-loop_NTPase"/>
</dbReference>
<comment type="caution">
    <text evidence="11">The sequence shown here is derived from an EMBL/GenBank/DDBJ whole genome shotgun (WGS) entry which is preliminary data.</text>
</comment>
<dbReference type="Gene3D" id="3.40.50.300">
    <property type="entry name" value="P-loop containing nucleotide triphosphate hydrolases"/>
    <property type="match status" value="1"/>
</dbReference>
<evidence type="ECO:0000256" key="4">
    <source>
        <dbReference type="ARBA" id="ARBA00022741"/>
    </source>
</evidence>
<dbReference type="FunFam" id="3.40.50.300:FF:000589">
    <property type="entry name" value="ABC transporter, ATP-binding subunit"/>
    <property type="match status" value="1"/>
</dbReference>
<dbReference type="GO" id="GO:0043215">
    <property type="term" value="P:daunorubicin transport"/>
    <property type="evidence" value="ECO:0007669"/>
    <property type="project" value="InterPro"/>
</dbReference>
<keyword evidence="2" id="KW-0813">Transport</keyword>